<feature type="transmembrane region" description="Helical" evidence="11">
    <location>
        <begin position="166"/>
        <end position="193"/>
    </location>
</feature>
<keyword evidence="8" id="KW-0406">Ion transport</keyword>
<feature type="transmembrane region" description="Helical" evidence="11">
    <location>
        <begin position="6"/>
        <end position="29"/>
    </location>
</feature>
<evidence type="ECO:0000256" key="6">
    <source>
        <dbReference type="ARBA" id="ARBA00022781"/>
    </source>
</evidence>
<feature type="transmembrane region" description="Helical" evidence="11">
    <location>
        <begin position="78"/>
        <end position="96"/>
    </location>
</feature>
<organism evidence="12">
    <name type="scientific">Globodera ellingtonae</name>
    <dbReference type="NCBI Taxonomy" id="1517492"/>
    <lineage>
        <taxon>Eukaryota</taxon>
        <taxon>Metazoa</taxon>
        <taxon>Ecdysozoa</taxon>
        <taxon>Nematoda</taxon>
        <taxon>Chromadorea</taxon>
        <taxon>Rhabditida</taxon>
        <taxon>Tylenchina</taxon>
        <taxon>Tylenchomorpha</taxon>
        <taxon>Tylenchoidea</taxon>
        <taxon>Heteroderidae</taxon>
        <taxon>Heteroderinae</taxon>
        <taxon>Globodera</taxon>
    </lineage>
</organism>
<name>A0A2Z1SVJ8_9BILA</name>
<evidence type="ECO:0000256" key="11">
    <source>
        <dbReference type="SAM" id="Phobius"/>
    </source>
</evidence>
<evidence type="ECO:0000256" key="4">
    <source>
        <dbReference type="ARBA" id="ARBA00022547"/>
    </source>
</evidence>
<comment type="similarity">
    <text evidence="2">Belongs to the ATPase A chain family.</text>
</comment>
<gene>
    <name evidence="12" type="primary">ATP6</name>
</gene>
<geneLocation type="mitochondrion" evidence="12"/>
<dbReference type="InterPro" id="IPR035908">
    <property type="entry name" value="F0_ATP_A_sf"/>
</dbReference>
<evidence type="ECO:0000256" key="2">
    <source>
        <dbReference type="ARBA" id="ARBA00006810"/>
    </source>
</evidence>
<dbReference type="GO" id="GO:0045259">
    <property type="term" value="C:proton-transporting ATP synthase complex"/>
    <property type="evidence" value="ECO:0007669"/>
    <property type="project" value="UniProtKB-KW"/>
</dbReference>
<feature type="transmembrane region" description="Helical" evidence="11">
    <location>
        <begin position="49"/>
        <end position="72"/>
    </location>
</feature>
<keyword evidence="7 11" id="KW-1133">Transmembrane helix</keyword>
<evidence type="ECO:0000313" key="12">
    <source>
        <dbReference type="EMBL" id="ANI25110.1"/>
    </source>
</evidence>
<dbReference type="AlphaFoldDB" id="A0A2Z1SVJ8"/>
<dbReference type="GO" id="GO:0006754">
    <property type="term" value="P:ATP biosynthetic process"/>
    <property type="evidence" value="ECO:0007669"/>
    <property type="project" value="UniProtKB-KW"/>
</dbReference>
<evidence type="ECO:0000256" key="8">
    <source>
        <dbReference type="ARBA" id="ARBA00023065"/>
    </source>
</evidence>
<proteinExistence type="inferred from homology"/>
<dbReference type="EMBL" id="KU726972">
    <property type="protein sequence ID" value="ANI25110.1"/>
    <property type="molecule type" value="Genomic_DNA"/>
</dbReference>
<keyword evidence="12" id="KW-0496">Mitochondrion</keyword>
<sequence length="195" mass="23489">MFFNNYDFFVFLFFVFFLVFFLVFFNSFFNFFYSEFFVNFFSFVGLKSVFVSTSGLVFFLVFLFFLCFFYFFCYFFDFFLFFIIFLGFVFYFAIFFNSLESKGLLEGLVVEGSFLLQFFLFWIELFSLVFRPLTLSLRLLVNLSFGHFFKVSVLILSLLSGWISGLFLLVLILDFLVILIQVYLFFILLVFYLGE</sequence>
<feature type="transmembrane region" description="Helical" evidence="11">
    <location>
        <begin position="108"/>
        <end position="130"/>
    </location>
</feature>
<accession>A0A2Z1SVJ8</accession>
<evidence type="ECO:0000256" key="10">
    <source>
        <dbReference type="ARBA" id="ARBA00023310"/>
    </source>
</evidence>
<protein>
    <submittedName>
        <fullName evidence="12">ATP synthase F0 subunit 6</fullName>
    </submittedName>
</protein>
<keyword evidence="10" id="KW-0066">ATP synthesis</keyword>
<reference evidence="12" key="1">
    <citation type="journal article" date="2016" name="BMC Genomics">
        <title>The mitochondrial genome of Globodera ellingtonae is composed of two circles with segregated gene content and differential copy numbers.</title>
        <authorList>
            <person name="Phillips W.S."/>
            <person name="Brown A.M."/>
            <person name="Howe D.K."/>
            <person name="Peetz A.B."/>
            <person name="Blok V.C."/>
            <person name="Denver D.R."/>
            <person name="Zasada I.A."/>
        </authorList>
    </citation>
    <scope>NUCLEOTIDE SEQUENCE</scope>
</reference>
<keyword evidence="6" id="KW-0375">Hydrogen ion transport</keyword>
<keyword evidence="9 11" id="KW-0472">Membrane</keyword>
<evidence type="ECO:0000256" key="9">
    <source>
        <dbReference type="ARBA" id="ARBA00023136"/>
    </source>
</evidence>
<keyword evidence="4" id="KW-0138">CF(0)</keyword>
<keyword evidence="3" id="KW-0813">Transport</keyword>
<keyword evidence="5 11" id="KW-0812">Transmembrane</keyword>
<evidence type="ECO:0000256" key="3">
    <source>
        <dbReference type="ARBA" id="ARBA00022448"/>
    </source>
</evidence>
<evidence type="ECO:0000256" key="7">
    <source>
        <dbReference type="ARBA" id="ARBA00022989"/>
    </source>
</evidence>
<dbReference type="GO" id="GO:1902600">
    <property type="term" value="P:proton transmembrane transport"/>
    <property type="evidence" value="ECO:0007669"/>
    <property type="project" value="UniProtKB-KW"/>
</dbReference>
<evidence type="ECO:0000256" key="1">
    <source>
        <dbReference type="ARBA" id="ARBA00004141"/>
    </source>
</evidence>
<evidence type="ECO:0000256" key="5">
    <source>
        <dbReference type="ARBA" id="ARBA00022692"/>
    </source>
</evidence>
<comment type="subcellular location">
    <subcellularLocation>
        <location evidence="1">Membrane</location>
        <topology evidence="1">Multi-pass membrane protein</topology>
    </subcellularLocation>
</comment>
<dbReference type="SUPFAM" id="SSF81336">
    <property type="entry name" value="F1F0 ATP synthase subunit A"/>
    <property type="match status" value="1"/>
</dbReference>